<dbReference type="Gene3D" id="3.40.50.720">
    <property type="entry name" value="NAD(P)-binding Rossmann-like Domain"/>
    <property type="match status" value="1"/>
</dbReference>
<dbReference type="GO" id="GO:0000166">
    <property type="term" value="F:nucleotide binding"/>
    <property type="evidence" value="ECO:0007669"/>
    <property type="project" value="InterPro"/>
</dbReference>
<dbReference type="GO" id="GO:0016491">
    <property type="term" value="F:oxidoreductase activity"/>
    <property type="evidence" value="ECO:0007669"/>
    <property type="project" value="UniProtKB-KW"/>
</dbReference>
<dbReference type="AlphaFoldDB" id="A0A3N2BYV0"/>
<sequence length="378" mass="39772">MSTSTAPTSSDASDLRVGVIGLGFAGTTHLDAFTALPGATVVALSGQEPARLAELAESRGVPETYADWEDLVARDDLDIVSIGVPNALHHPIAVAALRSGKHVFCEKPLATTADLAAEMVEAATAADRVLEVAYNHRRRADVAYLARYLAEEPIGRVYHSRASWLRRQGVPGIDSWFTNKAAAGGGPLIDLGSHVLDIALSLLGEPRVTHVSAVAYNELGRAGRGGSSGGGPVSSRSTHAFDVEDFASALLRFEDGGSLHLEASWASYSKAHEDISVELLGSEGGVRLHVDNYNTEGTVTIYRDVAGAPTIERPAVQVPAGHHQSVIAEFLDTIRAGETAGGELRFAGHHGEYALHRSRVIDAAYASAAAGHELEVPA</sequence>
<dbReference type="RefSeq" id="WP_085512072.1">
    <property type="nucleotide sequence ID" value="NZ_FXAP01000003.1"/>
</dbReference>
<dbReference type="InterPro" id="IPR055170">
    <property type="entry name" value="GFO_IDH_MocA-like_dom"/>
</dbReference>
<gene>
    <name evidence="5" type="ORF">EDD42_0448</name>
</gene>
<evidence type="ECO:0000259" key="4">
    <source>
        <dbReference type="Pfam" id="PF22725"/>
    </source>
</evidence>
<dbReference type="Pfam" id="PF22725">
    <property type="entry name" value="GFO_IDH_MocA_C3"/>
    <property type="match status" value="1"/>
</dbReference>
<organism evidence="5 6">
    <name type="scientific">Plantibacter flavus</name>
    <dbReference type="NCBI Taxonomy" id="150123"/>
    <lineage>
        <taxon>Bacteria</taxon>
        <taxon>Bacillati</taxon>
        <taxon>Actinomycetota</taxon>
        <taxon>Actinomycetes</taxon>
        <taxon>Micrococcales</taxon>
        <taxon>Microbacteriaceae</taxon>
        <taxon>Plantibacter</taxon>
    </lineage>
</organism>
<evidence type="ECO:0000313" key="5">
    <source>
        <dbReference type="EMBL" id="ROR80407.1"/>
    </source>
</evidence>
<dbReference type="PANTHER" id="PTHR43818:SF11">
    <property type="entry name" value="BCDNA.GH03377"/>
    <property type="match status" value="1"/>
</dbReference>
<keyword evidence="2" id="KW-0520">NAD</keyword>
<dbReference type="Pfam" id="PF01408">
    <property type="entry name" value="GFO_IDH_MocA"/>
    <property type="match status" value="1"/>
</dbReference>
<keyword evidence="1" id="KW-0560">Oxidoreductase</keyword>
<dbReference type="SUPFAM" id="SSF55347">
    <property type="entry name" value="Glyceraldehyde-3-phosphate dehydrogenase-like, C-terminal domain"/>
    <property type="match status" value="1"/>
</dbReference>
<dbReference type="InterPro" id="IPR050463">
    <property type="entry name" value="Gfo/Idh/MocA_oxidrdct_glycsds"/>
</dbReference>
<dbReference type="EMBL" id="RKHL01000001">
    <property type="protein sequence ID" value="ROR80407.1"/>
    <property type="molecule type" value="Genomic_DNA"/>
</dbReference>
<dbReference type="Gene3D" id="3.30.360.10">
    <property type="entry name" value="Dihydrodipicolinate Reductase, domain 2"/>
    <property type="match status" value="1"/>
</dbReference>
<dbReference type="Proteomes" id="UP000266915">
    <property type="component" value="Unassembled WGS sequence"/>
</dbReference>
<evidence type="ECO:0000256" key="1">
    <source>
        <dbReference type="ARBA" id="ARBA00023002"/>
    </source>
</evidence>
<accession>A0A3N2BYV0</accession>
<evidence type="ECO:0000313" key="6">
    <source>
        <dbReference type="Proteomes" id="UP000266915"/>
    </source>
</evidence>
<name>A0A3N2BYV0_9MICO</name>
<comment type="caution">
    <text evidence="5">The sequence shown here is derived from an EMBL/GenBank/DDBJ whole genome shotgun (WGS) entry which is preliminary data.</text>
</comment>
<reference evidence="5 6" key="1">
    <citation type="submission" date="2018-11" db="EMBL/GenBank/DDBJ databases">
        <title>Sequencing the genomes of 1000 actinobacteria strains.</title>
        <authorList>
            <person name="Klenk H.-P."/>
        </authorList>
    </citation>
    <scope>NUCLEOTIDE SEQUENCE [LARGE SCALE GENOMIC DNA]</scope>
    <source>
        <strain evidence="5 6">DSM 14012</strain>
    </source>
</reference>
<evidence type="ECO:0000259" key="3">
    <source>
        <dbReference type="Pfam" id="PF01408"/>
    </source>
</evidence>
<protein>
    <submittedName>
        <fullName evidence="5">Putative dehydrogenase</fullName>
    </submittedName>
</protein>
<evidence type="ECO:0000256" key="2">
    <source>
        <dbReference type="ARBA" id="ARBA00023027"/>
    </source>
</evidence>
<dbReference type="InterPro" id="IPR036291">
    <property type="entry name" value="NAD(P)-bd_dom_sf"/>
</dbReference>
<feature type="domain" description="GFO/IDH/MocA-like oxidoreductase" evidence="4">
    <location>
        <begin position="144"/>
        <end position="286"/>
    </location>
</feature>
<proteinExistence type="predicted"/>
<dbReference type="SUPFAM" id="SSF51735">
    <property type="entry name" value="NAD(P)-binding Rossmann-fold domains"/>
    <property type="match status" value="1"/>
</dbReference>
<feature type="domain" description="Gfo/Idh/MocA-like oxidoreductase N-terminal" evidence="3">
    <location>
        <begin position="15"/>
        <end position="134"/>
    </location>
</feature>
<dbReference type="PANTHER" id="PTHR43818">
    <property type="entry name" value="BCDNA.GH03377"/>
    <property type="match status" value="1"/>
</dbReference>
<dbReference type="InterPro" id="IPR000683">
    <property type="entry name" value="Gfo/Idh/MocA-like_OxRdtase_N"/>
</dbReference>
<keyword evidence="6" id="KW-1185">Reference proteome</keyword>